<evidence type="ECO:0000313" key="1">
    <source>
        <dbReference type="EMBL" id="ERN40878.1"/>
    </source>
</evidence>
<proteinExistence type="predicted"/>
<dbReference type="GO" id="GO:0005886">
    <property type="term" value="C:plasma membrane"/>
    <property type="evidence" value="ECO:0007669"/>
    <property type="project" value="TreeGrafter"/>
</dbReference>
<dbReference type="AlphaFoldDB" id="U5D8D5"/>
<accession>U5D8D5</accession>
<dbReference type="PANTHER" id="PTHR37481">
    <property type="entry name" value="LIPOPOLYSACCHARIDE EXPORT SYSTEM PROTEIN LPTC"/>
    <property type="match status" value="1"/>
</dbReference>
<dbReference type="STRING" id="582515.KR51_00025910"/>
<dbReference type="Pfam" id="PF06835">
    <property type="entry name" value="LptC"/>
    <property type="match status" value="2"/>
</dbReference>
<protein>
    <submittedName>
        <fullName evidence="1">Organic solvent tolerance protein OstA</fullName>
    </submittedName>
</protein>
<dbReference type="EMBL" id="ASSJ01000066">
    <property type="protein sequence ID" value="ERN40878.1"/>
    <property type="molecule type" value="Genomic_DNA"/>
</dbReference>
<organism evidence="1 2">
    <name type="scientific">Rubidibacter lacunae KORDI 51-2</name>
    <dbReference type="NCBI Taxonomy" id="582515"/>
    <lineage>
        <taxon>Bacteria</taxon>
        <taxon>Bacillati</taxon>
        <taxon>Cyanobacteriota</taxon>
        <taxon>Cyanophyceae</taxon>
        <taxon>Oscillatoriophycideae</taxon>
        <taxon>Chroococcales</taxon>
        <taxon>Aphanothecaceae</taxon>
        <taxon>Rubidibacter</taxon>
    </lineage>
</organism>
<dbReference type="PANTHER" id="PTHR37481:SF1">
    <property type="entry name" value="LIPOPOLYSACCHARIDE EXPORT SYSTEM PROTEIN LPTC"/>
    <property type="match status" value="1"/>
</dbReference>
<keyword evidence="2" id="KW-1185">Reference proteome</keyword>
<sequence length="397" mass="44150">MNLLKALARRKSAGLTGMKRRKWHGARTLSVLLAIALAACRSGPPEASSAGEGTDNTEAFELEKQLVLQNATLNQADDNGEPLWRIHADLVTYSPDRRDADLENLTGNLYEDGEIALQIVSERGRIVDAGELVRLEGEVIATDVRNELSLHAEIAEWFPERDLLIVRQNLRGTHSRFEIAAREGHYQTLNERLELRGEVLGLSEDPPLRLQAERLFWSLPNELVTSEDPIAIERYQEDVITDRVDADRAAVDLATREVRLNENVTLRSTEPPMQIVSNAILWLVDARLVLAEEPVRADRRDNNTIVTGDRGEFDLENEVATLEGRVEGTNRDDARLFADRLEWDIPGERVEATGNVIYEQSDPPVTTAGETAVGNLAKSTVVVRSGNAAPVVTEFMP</sequence>
<evidence type="ECO:0000313" key="2">
    <source>
        <dbReference type="Proteomes" id="UP000016960"/>
    </source>
</evidence>
<dbReference type="Gene3D" id="2.60.450.10">
    <property type="entry name" value="Lipopolysaccharide (LPS) transport protein A like domain"/>
    <property type="match status" value="1"/>
</dbReference>
<dbReference type="InterPro" id="IPR010664">
    <property type="entry name" value="LipoPS_assembly_LptC-rel"/>
</dbReference>
<dbReference type="GO" id="GO:0015920">
    <property type="term" value="P:lipopolysaccharide transport"/>
    <property type="evidence" value="ECO:0007669"/>
    <property type="project" value="TreeGrafter"/>
</dbReference>
<dbReference type="GO" id="GO:0030288">
    <property type="term" value="C:outer membrane-bounded periplasmic space"/>
    <property type="evidence" value="ECO:0007669"/>
    <property type="project" value="TreeGrafter"/>
</dbReference>
<dbReference type="InterPro" id="IPR052363">
    <property type="entry name" value="LPS_export_LptC"/>
</dbReference>
<dbReference type="InParanoid" id="U5D8D5"/>
<name>U5D8D5_9CHRO</name>
<dbReference type="GO" id="GO:0017089">
    <property type="term" value="F:glycolipid transfer activity"/>
    <property type="evidence" value="ECO:0007669"/>
    <property type="project" value="TreeGrafter"/>
</dbReference>
<reference evidence="1 2" key="1">
    <citation type="submission" date="2013-05" db="EMBL/GenBank/DDBJ databases">
        <title>Draft genome sequence of Rubidibacter lacunae KORDI 51-2.</title>
        <authorList>
            <person name="Choi D.H."/>
            <person name="Noh J.H."/>
            <person name="Kwon K.-K."/>
            <person name="Lee J.-H."/>
            <person name="Ryu J.-Y."/>
        </authorList>
    </citation>
    <scope>NUCLEOTIDE SEQUENCE [LARGE SCALE GENOMIC DNA]</scope>
    <source>
        <strain evidence="1 2">KORDI 51-2</strain>
    </source>
</reference>
<gene>
    <name evidence="1" type="ORF">KR51_00025910</name>
</gene>
<dbReference type="eggNOG" id="COG3117">
    <property type="taxonomic scope" value="Bacteria"/>
</dbReference>
<dbReference type="Proteomes" id="UP000016960">
    <property type="component" value="Unassembled WGS sequence"/>
</dbReference>
<comment type="caution">
    <text evidence="1">The sequence shown here is derived from an EMBL/GenBank/DDBJ whole genome shotgun (WGS) entry which is preliminary data.</text>
</comment>